<gene>
    <name evidence="2" type="ORF">GH714_010496</name>
</gene>
<dbReference type="AlphaFoldDB" id="A0A6A6KKS4"/>
<accession>A0A6A6KKS4</accession>
<feature type="compositionally biased region" description="Acidic residues" evidence="1">
    <location>
        <begin position="118"/>
        <end position="136"/>
    </location>
</feature>
<evidence type="ECO:0000313" key="2">
    <source>
        <dbReference type="EMBL" id="KAF2288686.1"/>
    </source>
</evidence>
<dbReference type="Proteomes" id="UP000467840">
    <property type="component" value="Chromosome 8"/>
</dbReference>
<feature type="region of interest" description="Disordered" evidence="1">
    <location>
        <begin position="112"/>
        <end position="145"/>
    </location>
</feature>
<organism evidence="2 3">
    <name type="scientific">Hevea brasiliensis</name>
    <name type="common">Para rubber tree</name>
    <name type="synonym">Siphonia brasiliensis</name>
    <dbReference type="NCBI Taxonomy" id="3981"/>
    <lineage>
        <taxon>Eukaryota</taxon>
        <taxon>Viridiplantae</taxon>
        <taxon>Streptophyta</taxon>
        <taxon>Embryophyta</taxon>
        <taxon>Tracheophyta</taxon>
        <taxon>Spermatophyta</taxon>
        <taxon>Magnoliopsida</taxon>
        <taxon>eudicotyledons</taxon>
        <taxon>Gunneridae</taxon>
        <taxon>Pentapetalae</taxon>
        <taxon>rosids</taxon>
        <taxon>fabids</taxon>
        <taxon>Malpighiales</taxon>
        <taxon>Euphorbiaceae</taxon>
        <taxon>Crotonoideae</taxon>
        <taxon>Micrandreae</taxon>
        <taxon>Hevea</taxon>
    </lineage>
</organism>
<protein>
    <submittedName>
        <fullName evidence="2">Uncharacterized protein</fullName>
    </submittedName>
</protein>
<proteinExistence type="predicted"/>
<evidence type="ECO:0000256" key="1">
    <source>
        <dbReference type="SAM" id="MobiDB-lite"/>
    </source>
</evidence>
<evidence type="ECO:0000313" key="3">
    <source>
        <dbReference type="Proteomes" id="UP000467840"/>
    </source>
</evidence>
<sequence length="217" mass="23851">MVVDTLSLPKLRDYIKDLSYSDDVVGVYFKEGNGRVYLKEGNDKNSVEFKRVSSDACIVGLVEKTVHGGCLDFFLEHSSLNADRSCGSLNVEGGSNVQPSVEVDEGADLVESTNPESLNDESSESEEDNKDDSENDIDVKATEGNEIDEELRAARENIRAYKRSKEELGMIFENANKFREAVDKKIGPDGCFLKGPCIGQLLVVVAKDGNNQMFPIA</sequence>
<keyword evidence="3" id="KW-1185">Reference proteome</keyword>
<comment type="caution">
    <text evidence="2">The sequence shown here is derived from an EMBL/GenBank/DDBJ whole genome shotgun (WGS) entry which is preliminary data.</text>
</comment>
<dbReference type="EMBL" id="JAAGAX010000016">
    <property type="protein sequence ID" value="KAF2288686.1"/>
    <property type="molecule type" value="Genomic_DNA"/>
</dbReference>
<name>A0A6A6KKS4_HEVBR</name>
<reference evidence="2 3" key="1">
    <citation type="journal article" date="2020" name="Mol. Plant">
        <title>The Chromosome-Based Rubber Tree Genome Provides New Insights into Spurge Genome Evolution and Rubber Biosynthesis.</title>
        <authorList>
            <person name="Liu J."/>
            <person name="Shi C."/>
            <person name="Shi C.C."/>
            <person name="Li W."/>
            <person name="Zhang Q.J."/>
            <person name="Zhang Y."/>
            <person name="Li K."/>
            <person name="Lu H.F."/>
            <person name="Shi C."/>
            <person name="Zhu S.T."/>
            <person name="Xiao Z.Y."/>
            <person name="Nan H."/>
            <person name="Yue Y."/>
            <person name="Zhu X.G."/>
            <person name="Wu Y."/>
            <person name="Hong X.N."/>
            <person name="Fan G.Y."/>
            <person name="Tong Y."/>
            <person name="Zhang D."/>
            <person name="Mao C.L."/>
            <person name="Liu Y.L."/>
            <person name="Hao S.J."/>
            <person name="Liu W.Q."/>
            <person name="Lv M.Q."/>
            <person name="Zhang H.B."/>
            <person name="Liu Y."/>
            <person name="Hu-Tang G.R."/>
            <person name="Wang J.P."/>
            <person name="Wang J.H."/>
            <person name="Sun Y.H."/>
            <person name="Ni S.B."/>
            <person name="Chen W.B."/>
            <person name="Zhang X.C."/>
            <person name="Jiao Y.N."/>
            <person name="Eichler E.E."/>
            <person name="Li G.H."/>
            <person name="Liu X."/>
            <person name="Gao L.Z."/>
        </authorList>
    </citation>
    <scope>NUCLEOTIDE SEQUENCE [LARGE SCALE GENOMIC DNA]</scope>
    <source>
        <strain evidence="3">cv. GT1</strain>
        <tissue evidence="2">Leaf</tissue>
    </source>
</reference>